<name>A0A7Y9IS16_9BURK</name>
<dbReference type="AlphaFoldDB" id="A0A7Y9IS16"/>
<keyword evidence="7" id="KW-1185">Reference proteome</keyword>
<evidence type="ECO:0000256" key="2">
    <source>
        <dbReference type="ARBA" id="ARBA00023015"/>
    </source>
</evidence>
<dbReference type="InterPro" id="IPR036388">
    <property type="entry name" value="WH-like_DNA-bd_sf"/>
</dbReference>
<comment type="similarity">
    <text evidence="1">Belongs to the LysR transcriptional regulatory family.</text>
</comment>
<dbReference type="InterPro" id="IPR005119">
    <property type="entry name" value="LysR_subst-bd"/>
</dbReference>
<sequence>MDTRYVQSFVTVVECGSLAEAARRLDLTPAAIAARVKSLEEDLGVALVKRAGRNVKATEAGLKVMERARQVLREVRDLHAAATDDTPLGEFRLGASTSALIGLLPPVLRRVYDTHPKLAIYVEPGTSRDLYHRTTAGDLDATIIVEPQFAIPKEYEWRLLAEEPLVVLAPAHLAEHDAHAVMASEPFIRYDRSVWGGRMADRYLRQHGIRPHERLEIDGLMAISSMVAQGLGVSLVPDWAPAWLDTLPLVKLRLPDPAPVRRMGLLWPGRAPHAQLARLFHACAQAELELPG</sequence>
<comment type="caution">
    <text evidence="6">The sequence shown here is derived from an EMBL/GenBank/DDBJ whole genome shotgun (WGS) entry which is preliminary data.</text>
</comment>
<dbReference type="PANTHER" id="PTHR30346">
    <property type="entry name" value="TRANSCRIPTIONAL DUAL REGULATOR HCAR-RELATED"/>
    <property type="match status" value="1"/>
</dbReference>
<protein>
    <submittedName>
        <fullName evidence="6">DNA-binding transcriptional LysR family regulator</fullName>
    </submittedName>
</protein>
<evidence type="ECO:0000256" key="4">
    <source>
        <dbReference type="ARBA" id="ARBA00023163"/>
    </source>
</evidence>
<dbReference type="Gene3D" id="1.10.10.10">
    <property type="entry name" value="Winged helix-like DNA-binding domain superfamily/Winged helix DNA-binding domain"/>
    <property type="match status" value="1"/>
</dbReference>
<dbReference type="EMBL" id="JACBYR010000001">
    <property type="protein sequence ID" value="NYE81933.1"/>
    <property type="molecule type" value="Genomic_DNA"/>
</dbReference>
<dbReference type="SUPFAM" id="SSF46785">
    <property type="entry name" value="Winged helix' DNA-binding domain"/>
    <property type="match status" value="1"/>
</dbReference>
<gene>
    <name evidence="6" type="ORF">FHW18_001204</name>
</gene>
<evidence type="ECO:0000259" key="5">
    <source>
        <dbReference type="PROSITE" id="PS50931"/>
    </source>
</evidence>
<evidence type="ECO:0000256" key="3">
    <source>
        <dbReference type="ARBA" id="ARBA00023125"/>
    </source>
</evidence>
<accession>A0A7Y9IS16</accession>
<dbReference type="CDD" id="cd08427">
    <property type="entry name" value="PBP2_LTTR_like_2"/>
    <property type="match status" value="1"/>
</dbReference>
<dbReference type="PROSITE" id="PS50931">
    <property type="entry name" value="HTH_LYSR"/>
    <property type="match status" value="1"/>
</dbReference>
<dbReference type="GO" id="GO:0003700">
    <property type="term" value="F:DNA-binding transcription factor activity"/>
    <property type="evidence" value="ECO:0007669"/>
    <property type="project" value="InterPro"/>
</dbReference>
<feature type="domain" description="HTH lysR-type" evidence="5">
    <location>
        <begin position="1"/>
        <end position="58"/>
    </location>
</feature>
<proteinExistence type="inferred from homology"/>
<dbReference type="GO" id="GO:0032993">
    <property type="term" value="C:protein-DNA complex"/>
    <property type="evidence" value="ECO:0007669"/>
    <property type="project" value="TreeGrafter"/>
</dbReference>
<dbReference type="GO" id="GO:0003677">
    <property type="term" value="F:DNA binding"/>
    <property type="evidence" value="ECO:0007669"/>
    <property type="project" value="UniProtKB-KW"/>
</dbReference>
<dbReference type="Pfam" id="PF00126">
    <property type="entry name" value="HTH_1"/>
    <property type="match status" value="1"/>
</dbReference>
<dbReference type="PANTHER" id="PTHR30346:SF28">
    <property type="entry name" value="HTH-TYPE TRANSCRIPTIONAL REGULATOR CYNR"/>
    <property type="match status" value="1"/>
</dbReference>
<evidence type="ECO:0000313" key="6">
    <source>
        <dbReference type="EMBL" id="NYE81933.1"/>
    </source>
</evidence>
<dbReference type="RefSeq" id="WP_179584343.1">
    <property type="nucleotide sequence ID" value="NZ_JACBYR010000001.1"/>
</dbReference>
<dbReference type="FunFam" id="1.10.10.10:FF:000001">
    <property type="entry name" value="LysR family transcriptional regulator"/>
    <property type="match status" value="1"/>
</dbReference>
<dbReference type="InterPro" id="IPR000847">
    <property type="entry name" value="LysR_HTH_N"/>
</dbReference>
<keyword evidence="4" id="KW-0804">Transcription</keyword>
<dbReference type="Gene3D" id="3.40.190.10">
    <property type="entry name" value="Periplasmic binding protein-like II"/>
    <property type="match status" value="2"/>
</dbReference>
<organism evidence="6 7">
    <name type="scientific">Pigmentiphaga litoralis</name>
    <dbReference type="NCBI Taxonomy" id="516702"/>
    <lineage>
        <taxon>Bacteria</taxon>
        <taxon>Pseudomonadati</taxon>
        <taxon>Pseudomonadota</taxon>
        <taxon>Betaproteobacteria</taxon>
        <taxon>Burkholderiales</taxon>
        <taxon>Alcaligenaceae</taxon>
        <taxon>Pigmentiphaga</taxon>
    </lineage>
</organism>
<dbReference type="Pfam" id="PF03466">
    <property type="entry name" value="LysR_substrate"/>
    <property type="match status" value="1"/>
</dbReference>
<keyword evidence="3 6" id="KW-0238">DNA-binding</keyword>
<evidence type="ECO:0000256" key="1">
    <source>
        <dbReference type="ARBA" id="ARBA00009437"/>
    </source>
</evidence>
<keyword evidence="2" id="KW-0805">Transcription regulation</keyword>
<evidence type="ECO:0000313" key="7">
    <source>
        <dbReference type="Proteomes" id="UP000542125"/>
    </source>
</evidence>
<dbReference type="InterPro" id="IPR036390">
    <property type="entry name" value="WH_DNA-bd_sf"/>
</dbReference>
<dbReference type="SUPFAM" id="SSF53850">
    <property type="entry name" value="Periplasmic binding protein-like II"/>
    <property type="match status" value="1"/>
</dbReference>
<dbReference type="Proteomes" id="UP000542125">
    <property type="component" value="Unassembled WGS sequence"/>
</dbReference>
<reference evidence="6 7" key="1">
    <citation type="submission" date="2020-07" db="EMBL/GenBank/DDBJ databases">
        <title>Genomic Encyclopedia of Type Strains, Phase IV (KMG-V): Genome sequencing to study the core and pangenomes of soil and plant-associated prokaryotes.</title>
        <authorList>
            <person name="Whitman W."/>
        </authorList>
    </citation>
    <scope>NUCLEOTIDE SEQUENCE [LARGE SCALE GENOMIC DNA]</scope>
    <source>
        <strain evidence="6 7">SAS40</strain>
    </source>
</reference>